<dbReference type="SUPFAM" id="SSF47203">
    <property type="entry name" value="Acyl-CoA dehydrogenase C-terminal domain-like"/>
    <property type="match status" value="1"/>
</dbReference>
<feature type="domain" description="Acyl-CoA dehydrogenase C-terminal" evidence="17">
    <location>
        <begin position="283"/>
        <end position="399"/>
    </location>
</feature>
<keyword evidence="4" id="KW-0547">Nucleotide-binding</keyword>
<dbReference type="Gene3D" id="2.40.110.10">
    <property type="entry name" value="Butyryl-CoA Dehydrogenase, subunit A, domain 2"/>
    <property type="match status" value="1"/>
</dbReference>
<evidence type="ECO:0000256" key="7">
    <source>
        <dbReference type="ARBA" id="ARBA00034307"/>
    </source>
</evidence>
<dbReference type="PANTHER" id="PTHR43884">
    <property type="entry name" value="ACYL-COA DEHYDROGENASE"/>
    <property type="match status" value="1"/>
</dbReference>
<dbReference type="EC" id="1.14.14.21" evidence="9"/>
<dbReference type="SUPFAM" id="SSF56645">
    <property type="entry name" value="Acyl-CoA dehydrogenase NM domain-like"/>
    <property type="match status" value="1"/>
</dbReference>
<keyword evidence="19" id="KW-1185">Reference proteome</keyword>
<dbReference type="Pfam" id="PF02771">
    <property type="entry name" value="Acyl-CoA_dh_N"/>
    <property type="match status" value="1"/>
</dbReference>
<dbReference type="PIRSF" id="PIRSF016578">
    <property type="entry name" value="HsaA"/>
    <property type="match status" value="1"/>
</dbReference>
<evidence type="ECO:0000256" key="13">
    <source>
        <dbReference type="ARBA" id="ARBA00049456"/>
    </source>
</evidence>
<evidence type="ECO:0000256" key="2">
    <source>
        <dbReference type="ARBA" id="ARBA00022630"/>
    </source>
</evidence>
<evidence type="ECO:0000256" key="6">
    <source>
        <dbReference type="ARBA" id="ARBA00023033"/>
    </source>
</evidence>
<proteinExistence type="inferred from homology"/>
<dbReference type="Pfam" id="PF08028">
    <property type="entry name" value="Acyl-CoA_dh_2"/>
    <property type="match status" value="1"/>
</dbReference>
<evidence type="ECO:0000256" key="11">
    <source>
        <dbReference type="ARBA" id="ARBA00047859"/>
    </source>
</evidence>
<dbReference type="InterPro" id="IPR037069">
    <property type="entry name" value="AcylCoA_DH/ox_N_sf"/>
</dbReference>
<feature type="domain" description="Acyl-CoA oxidase/dehydrogenase middle" evidence="15">
    <location>
        <begin position="173"/>
        <end position="256"/>
    </location>
</feature>
<reference evidence="18 19" key="1">
    <citation type="submission" date="2024-04" db="EMBL/GenBank/DDBJ databases">
        <title>Novel species of the genus Ideonella isolated from streams.</title>
        <authorList>
            <person name="Lu H."/>
        </authorList>
    </citation>
    <scope>NUCLEOTIDE SEQUENCE [LARGE SCALE GENOMIC DNA]</scope>
    <source>
        <strain evidence="18 19">DXS29W</strain>
    </source>
</reference>
<name>A0ABU9C273_9BURK</name>
<dbReference type="InterPro" id="IPR046373">
    <property type="entry name" value="Acyl-CoA_Oxase/DH_mid-dom_sf"/>
</dbReference>
<comment type="catalytic activity">
    <reaction evidence="12">
        <text>dibenzothiophene 5-oxide + FMNH2 + O2 = dibenzothiophene 5,5-dioxide + FMN + H2O + H(+)</text>
        <dbReference type="Rhea" id="RHEA:49080"/>
        <dbReference type="ChEBI" id="CHEBI:15377"/>
        <dbReference type="ChEBI" id="CHEBI:15378"/>
        <dbReference type="ChEBI" id="CHEBI:15379"/>
        <dbReference type="ChEBI" id="CHEBI:23683"/>
        <dbReference type="ChEBI" id="CHEBI:57618"/>
        <dbReference type="ChEBI" id="CHEBI:58210"/>
        <dbReference type="ChEBI" id="CHEBI:90356"/>
    </reaction>
</comment>
<dbReference type="GO" id="GO:0016491">
    <property type="term" value="F:oxidoreductase activity"/>
    <property type="evidence" value="ECO:0007669"/>
    <property type="project" value="UniProtKB-KW"/>
</dbReference>
<evidence type="ECO:0000256" key="9">
    <source>
        <dbReference type="ARBA" id="ARBA00034328"/>
    </source>
</evidence>
<gene>
    <name evidence="18" type="ORF">AACH06_28530</name>
</gene>
<sequence>MTDSSTTTHSSPSAGSPARAAAHIAGDASALSPRQRELIALAAELGRTRFAPRAVAHDREASFPIDNYRDLRDSGLLGLCVPAERGGLGADFATFMLVTAELGRHCGATALSFNMHVSAALWAGPVADALSLTPAERADHEAHRAQLYERIVQRGKVYSQPFSEGGAASAGKAPWGTIARPVEGGYLVTGRKLFATLAGVADYYGVLCTLDIPGASQADALYLAVPADSPGVCVTGDWDPLGMRATVSRNLELKEVFVRHNARLLPEGRYHEATQRCPYMFATLAAPYMGIAQAAYDFTVAYLRAEIPGMPPVPRRMYPTKQQAVAQMRIMLEQARALFLQTARDARPDPDADTRLRLLAGHYTVMETANAICALAIRTCGGASMLKSLPLERMYRDSRCGSLMLPWTAELCLDHIGRESLYDAGEGDEAIEPV</sequence>
<dbReference type="CDD" id="cd00567">
    <property type="entry name" value="ACAD"/>
    <property type="match status" value="1"/>
</dbReference>
<dbReference type="Gene3D" id="1.20.140.10">
    <property type="entry name" value="Butyryl-CoA Dehydrogenase, subunit A, domain 3"/>
    <property type="match status" value="1"/>
</dbReference>
<dbReference type="RefSeq" id="WP_341429214.1">
    <property type="nucleotide sequence ID" value="NZ_JBBUTG010000035.1"/>
</dbReference>
<evidence type="ECO:0000259" key="15">
    <source>
        <dbReference type="Pfam" id="PF02770"/>
    </source>
</evidence>
<feature type="region of interest" description="Disordered" evidence="14">
    <location>
        <begin position="1"/>
        <end position="28"/>
    </location>
</feature>
<evidence type="ECO:0000256" key="1">
    <source>
        <dbReference type="ARBA" id="ARBA00004496"/>
    </source>
</evidence>
<dbReference type="InterPro" id="IPR009100">
    <property type="entry name" value="AcylCoA_DH/oxidase_NM_dom_sf"/>
</dbReference>
<evidence type="ECO:0000256" key="14">
    <source>
        <dbReference type="SAM" id="MobiDB-lite"/>
    </source>
</evidence>
<keyword evidence="5 18" id="KW-0560">Oxidoreductase</keyword>
<keyword evidence="2" id="KW-0285">Flavoprotein</keyword>
<dbReference type="Proteomes" id="UP001371218">
    <property type="component" value="Unassembled WGS sequence"/>
</dbReference>
<dbReference type="InterPro" id="IPR036250">
    <property type="entry name" value="AcylCo_DH-like_C"/>
</dbReference>
<evidence type="ECO:0000256" key="3">
    <source>
        <dbReference type="ARBA" id="ARBA00022643"/>
    </source>
</evidence>
<comment type="pathway">
    <text evidence="7">Sulfur metabolism; dibenzothiophene degradation.</text>
</comment>
<dbReference type="InterPro" id="IPR006091">
    <property type="entry name" value="Acyl-CoA_Oxase/DH_mid-dom"/>
</dbReference>
<feature type="domain" description="Acyl-CoA dehydrogenase/oxidase N-terminal" evidence="16">
    <location>
        <begin position="33"/>
        <end position="121"/>
    </location>
</feature>
<evidence type="ECO:0000256" key="10">
    <source>
        <dbReference type="ARBA" id="ARBA00034345"/>
    </source>
</evidence>
<evidence type="ECO:0000313" key="18">
    <source>
        <dbReference type="EMBL" id="MEK8034783.1"/>
    </source>
</evidence>
<comment type="subcellular location">
    <subcellularLocation>
        <location evidence="1">Cytoplasm</location>
    </subcellularLocation>
</comment>
<dbReference type="InterPro" id="IPR013786">
    <property type="entry name" value="AcylCoA_DH/ox_N"/>
</dbReference>
<dbReference type="EMBL" id="JBBUTG010000035">
    <property type="protein sequence ID" value="MEK8034783.1"/>
    <property type="molecule type" value="Genomic_DNA"/>
</dbReference>
<dbReference type="PANTHER" id="PTHR43884:SF12">
    <property type="entry name" value="ISOVALERYL-COA DEHYDROGENASE, MITOCHONDRIAL-RELATED"/>
    <property type="match status" value="1"/>
</dbReference>
<evidence type="ECO:0000256" key="12">
    <source>
        <dbReference type="ARBA" id="ARBA00048445"/>
    </source>
</evidence>
<comment type="caution">
    <text evidence="18">The sequence shown here is derived from an EMBL/GenBank/DDBJ whole genome shotgun (WGS) entry which is preliminary data.</text>
</comment>
<evidence type="ECO:0000259" key="16">
    <source>
        <dbReference type="Pfam" id="PF02771"/>
    </source>
</evidence>
<comment type="similarity">
    <text evidence="8">Belongs to the DszC flavin monooxygenase family.</text>
</comment>
<evidence type="ECO:0000313" key="19">
    <source>
        <dbReference type="Proteomes" id="UP001371218"/>
    </source>
</evidence>
<evidence type="ECO:0000259" key="17">
    <source>
        <dbReference type="Pfam" id="PF08028"/>
    </source>
</evidence>
<evidence type="ECO:0000256" key="8">
    <source>
        <dbReference type="ARBA" id="ARBA00034317"/>
    </source>
</evidence>
<comment type="catalytic activity">
    <reaction evidence="13">
        <text>dibenzothiophene + 2 FMNH2 + 2 O2 = dibenzothiophene 5,5-dioxide + 2 FMN + 2 H2O + 2 H(+)</text>
        <dbReference type="Rhea" id="RHEA:49072"/>
        <dbReference type="ChEBI" id="CHEBI:15377"/>
        <dbReference type="ChEBI" id="CHEBI:15378"/>
        <dbReference type="ChEBI" id="CHEBI:15379"/>
        <dbReference type="ChEBI" id="CHEBI:23681"/>
        <dbReference type="ChEBI" id="CHEBI:57618"/>
        <dbReference type="ChEBI" id="CHEBI:58210"/>
        <dbReference type="ChEBI" id="CHEBI:90356"/>
        <dbReference type="EC" id="1.14.14.21"/>
    </reaction>
</comment>
<keyword evidence="6" id="KW-0503">Monooxygenase</keyword>
<comment type="catalytic activity">
    <reaction evidence="11">
        <text>dibenzothiophene + FMNH2 + O2 = dibenzothiophene 5-oxide + FMN + H2O + H(+)</text>
        <dbReference type="Rhea" id="RHEA:49076"/>
        <dbReference type="ChEBI" id="CHEBI:15377"/>
        <dbReference type="ChEBI" id="CHEBI:15378"/>
        <dbReference type="ChEBI" id="CHEBI:15379"/>
        <dbReference type="ChEBI" id="CHEBI:23681"/>
        <dbReference type="ChEBI" id="CHEBI:23683"/>
        <dbReference type="ChEBI" id="CHEBI:57618"/>
        <dbReference type="ChEBI" id="CHEBI:58210"/>
    </reaction>
</comment>
<dbReference type="Gene3D" id="1.10.540.10">
    <property type="entry name" value="Acyl-CoA dehydrogenase/oxidase, N-terminal domain"/>
    <property type="match status" value="1"/>
</dbReference>
<organism evidence="18 19">
    <name type="scientific">Ideonella lacteola</name>
    <dbReference type="NCBI Taxonomy" id="2984193"/>
    <lineage>
        <taxon>Bacteria</taxon>
        <taxon>Pseudomonadati</taxon>
        <taxon>Pseudomonadota</taxon>
        <taxon>Betaproteobacteria</taxon>
        <taxon>Burkholderiales</taxon>
        <taxon>Sphaerotilaceae</taxon>
        <taxon>Ideonella</taxon>
    </lineage>
</organism>
<dbReference type="Pfam" id="PF02770">
    <property type="entry name" value="Acyl-CoA_dh_M"/>
    <property type="match status" value="1"/>
</dbReference>
<feature type="compositionally biased region" description="Low complexity" evidence="14">
    <location>
        <begin position="1"/>
        <end position="26"/>
    </location>
</feature>
<dbReference type="InterPro" id="IPR013107">
    <property type="entry name" value="Acyl-CoA_DH_C"/>
</dbReference>
<accession>A0ABU9C273</accession>
<evidence type="ECO:0000256" key="5">
    <source>
        <dbReference type="ARBA" id="ARBA00023002"/>
    </source>
</evidence>
<evidence type="ECO:0000256" key="4">
    <source>
        <dbReference type="ARBA" id="ARBA00022741"/>
    </source>
</evidence>
<keyword evidence="3" id="KW-0288">FMN</keyword>
<protein>
    <recommendedName>
        <fullName evidence="10">Dibenzothiophene monooxygenase</fullName>
        <ecNumber evidence="9">1.14.14.21</ecNumber>
    </recommendedName>
</protein>